<evidence type="ECO:0000313" key="1">
    <source>
        <dbReference type="EMBL" id="NEW57507.1"/>
    </source>
</evidence>
<name>A0ABX0CNN8_9NOCA</name>
<organism evidence="1 2">
    <name type="scientific">Nocardia cyriacigeorgica</name>
    <dbReference type="NCBI Taxonomy" id="135487"/>
    <lineage>
        <taxon>Bacteria</taxon>
        <taxon>Bacillati</taxon>
        <taxon>Actinomycetota</taxon>
        <taxon>Actinomycetes</taxon>
        <taxon>Mycobacteriales</taxon>
        <taxon>Nocardiaceae</taxon>
        <taxon>Nocardia</taxon>
    </lineage>
</organism>
<protein>
    <submittedName>
        <fullName evidence="1">Uncharacterized protein</fullName>
    </submittedName>
</protein>
<dbReference type="EMBL" id="JAAGUX010000031">
    <property type="protein sequence ID" value="NEW57507.1"/>
    <property type="molecule type" value="Genomic_DNA"/>
</dbReference>
<reference evidence="1 2" key="1">
    <citation type="submission" date="2020-01" db="EMBL/GenBank/DDBJ databases">
        <title>Genetics and antimicrobial susceptibilities of Nocardia species isolated from the soil; a comparison with species isolated from humans.</title>
        <authorList>
            <person name="Carrasco G."/>
            <person name="Monzon S."/>
            <person name="Sansegundo M."/>
            <person name="Garcia E."/>
            <person name="Garrido N."/>
            <person name="Medina M.J."/>
            <person name="Villalon P."/>
            <person name="Ramirez-Arocha A.C."/>
            <person name="Jimenez P."/>
            <person name="Cuesta I."/>
            <person name="Valdezate S."/>
        </authorList>
    </citation>
    <scope>NUCLEOTIDE SEQUENCE [LARGE SCALE GENOMIC DNA]</scope>
    <source>
        <strain evidence="1 2">CNM20110649</strain>
    </source>
</reference>
<evidence type="ECO:0000313" key="2">
    <source>
        <dbReference type="Proteomes" id="UP000470876"/>
    </source>
</evidence>
<dbReference type="RefSeq" id="WP_163822282.1">
    <property type="nucleotide sequence ID" value="NZ_JAAGUX010000031.1"/>
</dbReference>
<comment type="caution">
    <text evidence="1">The sequence shown here is derived from an EMBL/GenBank/DDBJ whole genome shotgun (WGS) entry which is preliminary data.</text>
</comment>
<keyword evidence="2" id="KW-1185">Reference proteome</keyword>
<dbReference type="Proteomes" id="UP000470876">
    <property type="component" value="Unassembled WGS sequence"/>
</dbReference>
<gene>
    <name evidence="1" type="ORF">GV794_17855</name>
</gene>
<sequence>MSNRLLVIARHPVTRAVLHCAALCTVQAIGRGMRGEVRKEVPEESKSG</sequence>
<accession>A0ABX0CNN8</accession>
<proteinExistence type="predicted"/>